<feature type="transmembrane region" description="Helical" evidence="9">
    <location>
        <begin position="20"/>
        <end position="44"/>
    </location>
</feature>
<dbReference type="GO" id="GO:0016491">
    <property type="term" value="F:oxidoreductase activity"/>
    <property type="evidence" value="ECO:0007669"/>
    <property type="project" value="UniProtKB-KW"/>
</dbReference>
<dbReference type="Pfam" id="PF00106">
    <property type="entry name" value="adh_short"/>
    <property type="match status" value="1"/>
</dbReference>
<protein>
    <submittedName>
        <fullName evidence="10">Uncharacterized protein</fullName>
    </submittedName>
</protein>
<keyword evidence="6" id="KW-0443">Lipid metabolism</keyword>
<evidence type="ECO:0000256" key="8">
    <source>
        <dbReference type="RuleBase" id="RU000363"/>
    </source>
</evidence>
<dbReference type="Gene3D" id="3.40.50.720">
    <property type="entry name" value="NAD(P)-binding Rossmann-like Domain"/>
    <property type="match status" value="1"/>
</dbReference>
<keyword evidence="11" id="KW-1185">Reference proteome</keyword>
<sequence length="258" mass="27796">MFLYNLQNLSLTAGRDYPLTTVALGLIGATTAISLLTKFLIIFLQTFILSGKNLKYYGAKKGAWAVITGATDGIGREFALQLGKSGFNIFIASRSKEKLETLASEICALGVETTIQVIDFSEKNNESSWQELIAGVSPLNIGVLVNNVGRSHEMPIDFVDTTNQEMLDILEININSTLKVTRAVLPGMISRKRGLILNMGSFAGASPSPMLATYSGSKAFLQTWSQALAKEVESKGITVSLVNAFFVVITFPSTVLSG</sequence>
<keyword evidence="3" id="KW-0276">Fatty acid metabolism</keyword>
<dbReference type="PROSITE" id="PS00061">
    <property type="entry name" value="ADH_SHORT"/>
    <property type="match status" value="1"/>
</dbReference>
<evidence type="ECO:0000256" key="9">
    <source>
        <dbReference type="SAM" id="Phobius"/>
    </source>
</evidence>
<dbReference type="InterPro" id="IPR002347">
    <property type="entry name" value="SDR_fam"/>
</dbReference>
<evidence type="ECO:0000313" key="10">
    <source>
        <dbReference type="EMBL" id="GJJ08535.1"/>
    </source>
</evidence>
<dbReference type="SUPFAM" id="SSF51735">
    <property type="entry name" value="NAD(P)-binding Rossmann-fold domains"/>
    <property type="match status" value="1"/>
</dbReference>
<proteinExistence type="inferred from homology"/>
<keyword evidence="2" id="KW-0444">Lipid biosynthesis</keyword>
<dbReference type="Proteomes" id="UP001050691">
    <property type="component" value="Unassembled WGS sequence"/>
</dbReference>
<dbReference type="EMBL" id="BPWL01000003">
    <property type="protein sequence ID" value="GJJ08535.1"/>
    <property type="molecule type" value="Genomic_DNA"/>
</dbReference>
<evidence type="ECO:0000256" key="2">
    <source>
        <dbReference type="ARBA" id="ARBA00022516"/>
    </source>
</evidence>
<comment type="pathway">
    <text evidence="1">Lipid metabolism; fatty acid biosynthesis.</text>
</comment>
<dbReference type="CDD" id="cd05356">
    <property type="entry name" value="17beta-HSD1_like_SDR_c"/>
    <property type="match status" value="1"/>
</dbReference>
<evidence type="ECO:0000256" key="1">
    <source>
        <dbReference type="ARBA" id="ARBA00005194"/>
    </source>
</evidence>
<dbReference type="PIRSF" id="PIRSF000126">
    <property type="entry name" value="11-beta-HSD1"/>
    <property type="match status" value="1"/>
</dbReference>
<keyword evidence="9" id="KW-0472">Membrane</keyword>
<dbReference type="PANTHER" id="PTHR43086:SF2">
    <property type="entry name" value="HYDROXYSTEROID DEHYDROGENASE-LIKE PROTEIN 1"/>
    <property type="match status" value="1"/>
</dbReference>
<dbReference type="GO" id="GO:0005783">
    <property type="term" value="C:endoplasmic reticulum"/>
    <property type="evidence" value="ECO:0007669"/>
    <property type="project" value="TreeGrafter"/>
</dbReference>
<name>A0AAV5A2R4_9AGAM</name>
<evidence type="ECO:0000256" key="7">
    <source>
        <dbReference type="ARBA" id="ARBA00023160"/>
    </source>
</evidence>
<keyword evidence="7" id="KW-0275">Fatty acid biosynthesis</keyword>
<gene>
    <name evidence="10" type="ORF">Clacol_002753</name>
</gene>
<keyword evidence="9" id="KW-0812">Transmembrane</keyword>
<comment type="similarity">
    <text evidence="8">Belongs to the short-chain dehydrogenases/reductases (SDR) family.</text>
</comment>
<evidence type="ECO:0000256" key="4">
    <source>
        <dbReference type="ARBA" id="ARBA00022857"/>
    </source>
</evidence>
<dbReference type="PANTHER" id="PTHR43086">
    <property type="entry name" value="VERY-LONG-CHAIN 3-OXOOACYL-COA REDUCTASE"/>
    <property type="match status" value="1"/>
</dbReference>
<dbReference type="PRINTS" id="PR00081">
    <property type="entry name" value="GDHRDH"/>
</dbReference>
<comment type="caution">
    <text evidence="10">The sequence shown here is derived from an EMBL/GenBank/DDBJ whole genome shotgun (WGS) entry which is preliminary data.</text>
</comment>
<dbReference type="PRINTS" id="PR00080">
    <property type="entry name" value="SDRFAMILY"/>
</dbReference>
<evidence type="ECO:0000256" key="3">
    <source>
        <dbReference type="ARBA" id="ARBA00022832"/>
    </source>
</evidence>
<evidence type="ECO:0000313" key="11">
    <source>
        <dbReference type="Proteomes" id="UP001050691"/>
    </source>
</evidence>
<keyword evidence="9" id="KW-1133">Transmembrane helix</keyword>
<accession>A0AAV5A2R4</accession>
<dbReference type="InterPro" id="IPR036291">
    <property type="entry name" value="NAD(P)-bd_dom_sf"/>
</dbReference>
<reference evidence="10" key="1">
    <citation type="submission" date="2021-10" db="EMBL/GenBank/DDBJ databases">
        <title>De novo Genome Assembly of Clathrus columnatus (Basidiomycota, Fungi) Using Illumina and Nanopore Sequence Data.</title>
        <authorList>
            <person name="Ogiso-Tanaka E."/>
            <person name="Itagaki H."/>
            <person name="Hosoya T."/>
            <person name="Hosaka K."/>
        </authorList>
    </citation>
    <scope>NUCLEOTIDE SEQUENCE</scope>
    <source>
        <strain evidence="10">MO-923</strain>
    </source>
</reference>
<keyword evidence="4" id="KW-0521">NADP</keyword>
<dbReference type="InterPro" id="IPR020904">
    <property type="entry name" value="Sc_DH/Rdtase_CS"/>
</dbReference>
<evidence type="ECO:0000256" key="5">
    <source>
        <dbReference type="ARBA" id="ARBA00023002"/>
    </source>
</evidence>
<evidence type="ECO:0000256" key="6">
    <source>
        <dbReference type="ARBA" id="ARBA00023098"/>
    </source>
</evidence>
<keyword evidence="5" id="KW-0560">Oxidoreductase</keyword>
<dbReference type="GO" id="GO:0030497">
    <property type="term" value="P:fatty acid elongation"/>
    <property type="evidence" value="ECO:0007669"/>
    <property type="project" value="TreeGrafter"/>
</dbReference>
<organism evidence="10 11">
    <name type="scientific">Clathrus columnatus</name>
    <dbReference type="NCBI Taxonomy" id="1419009"/>
    <lineage>
        <taxon>Eukaryota</taxon>
        <taxon>Fungi</taxon>
        <taxon>Dikarya</taxon>
        <taxon>Basidiomycota</taxon>
        <taxon>Agaricomycotina</taxon>
        <taxon>Agaricomycetes</taxon>
        <taxon>Phallomycetidae</taxon>
        <taxon>Phallales</taxon>
        <taxon>Clathraceae</taxon>
        <taxon>Clathrus</taxon>
    </lineage>
</organism>
<dbReference type="AlphaFoldDB" id="A0AAV5A2R4"/>